<comment type="caution">
    <text evidence="2">The sequence shown here is derived from an EMBL/GenBank/DDBJ whole genome shotgun (WGS) entry which is preliminary data.</text>
</comment>
<dbReference type="SUPFAM" id="SSF47473">
    <property type="entry name" value="EF-hand"/>
    <property type="match status" value="1"/>
</dbReference>
<organism evidence="2 3">
    <name type="scientific">Trinickia symbiotica</name>
    <dbReference type="NCBI Taxonomy" id="863227"/>
    <lineage>
        <taxon>Bacteria</taxon>
        <taxon>Pseudomonadati</taxon>
        <taxon>Pseudomonadota</taxon>
        <taxon>Betaproteobacteria</taxon>
        <taxon>Burkholderiales</taxon>
        <taxon>Burkholderiaceae</taxon>
        <taxon>Trinickia</taxon>
    </lineage>
</organism>
<proteinExistence type="predicted"/>
<dbReference type="EMBL" id="PNYC01000003">
    <property type="protein sequence ID" value="PMS37738.1"/>
    <property type="molecule type" value="Genomic_DNA"/>
</dbReference>
<evidence type="ECO:0000313" key="2">
    <source>
        <dbReference type="EMBL" id="PMS37738.1"/>
    </source>
</evidence>
<reference evidence="2 3" key="1">
    <citation type="submission" date="2018-01" db="EMBL/GenBank/DDBJ databases">
        <title>Whole genome analyses suggest that Burkholderia sensu lato contains two further novel genera in the rhizoxinica-symbiotica group Mycetohabitans gen. nov., and Trinickia gen. nov.: implications for the evolution of diazotrophy and nodulation in the Burkholderiaceae.</title>
        <authorList>
            <person name="Estrada-de los Santos P."/>
            <person name="Palmer M."/>
            <person name="Chavez-Ramirez B."/>
            <person name="Beukes C."/>
            <person name="Steenkamp E.T."/>
            <person name="Hirsch A.M."/>
            <person name="Manyaka P."/>
            <person name="Maluk M."/>
            <person name="Lafos M."/>
            <person name="Crook M."/>
            <person name="Gross E."/>
            <person name="Simon M.F."/>
            <person name="Bueno dos Reis Junior F."/>
            <person name="Poole P.S."/>
            <person name="Venter S.N."/>
            <person name="James E.K."/>
        </authorList>
    </citation>
    <scope>NUCLEOTIDE SEQUENCE [LARGE SCALE GENOMIC DNA]</scope>
    <source>
        <strain evidence="2 3">JPY 581</strain>
    </source>
</reference>
<dbReference type="AlphaFoldDB" id="A0A2N7X7J6"/>
<feature type="chain" id="PRO_5014886071" description="EF-hand domain-containing protein" evidence="1">
    <location>
        <begin position="20"/>
        <end position="102"/>
    </location>
</feature>
<keyword evidence="1" id="KW-0732">Signal</keyword>
<evidence type="ECO:0000313" key="3">
    <source>
        <dbReference type="Proteomes" id="UP000235777"/>
    </source>
</evidence>
<evidence type="ECO:0008006" key="4">
    <source>
        <dbReference type="Google" id="ProtNLM"/>
    </source>
</evidence>
<dbReference type="OrthoDB" id="5461251at2"/>
<sequence>MKRMLITIAICVASTAASAQPLSPGPAASPASGAARMEQGLEMLHERFANANTTHDGKLTRQQAAAGMPMVARHFDQIDTRHQGYVTLAQVEACFAQRARSR</sequence>
<dbReference type="RefSeq" id="WP_026229764.1">
    <property type="nucleotide sequence ID" value="NZ_KB890176.1"/>
</dbReference>
<name>A0A2N7X7J6_9BURK</name>
<evidence type="ECO:0000256" key="1">
    <source>
        <dbReference type="SAM" id="SignalP"/>
    </source>
</evidence>
<dbReference type="InterPro" id="IPR011992">
    <property type="entry name" value="EF-hand-dom_pair"/>
</dbReference>
<dbReference type="Proteomes" id="UP000235777">
    <property type="component" value="Unassembled WGS sequence"/>
</dbReference>
<dbReference type="STRING" id="863227.GCA_000373005_02630"/>
<accession>A0A2N7X7J6</accession>
<protein>
    <recommendedName>
        <fullName evidence="4">EF-hand domain-containing protein</fullName>
    </recommendedName>
</protein>
<keyword evidence="3" id="KW-1185">Reference proteome</keyword>
<feature type="signal peptide" evidence="1">
    <location>
        <begin position="1"/>
        <end position="19"/>
    </location>
</feature>
<gene>
    <name evidence="2" type="ORF">C0Z20_07255</name>
</gene>